<dbReference type="EMBL" id="CP039381">
    <property type="protein sequence ID" value="QCT06222.1"/>
    <property type="molecule type" value="Genomic_DNA"/>
</dbReference>
<feature type="transmembrane region" description="Helical" evidence="1">
    <location>
        <begin position="100"/>
        <end position="117"/>
    </location>
</feature>
<dbReference type="KEGG" id="ruj:E5Z56_02045"/>
<keyword evidence="3" id="KW-1185">Reference proteome</keyword>
<gene>
    <name evidence="2" type="ORF">E5Z56_02045</name>
</gene>
<dbReference type="RefSeq" id="WP_138156309.1">
    <property type="nucleotide sequence ID" value="NZ_CP039381.1"/>
</dbReference>
<accession>A0A4P8XUC7</accession>
<feature type="transmembrane region" description="Helical" evidence="1">
    <location>
        <begin position="252"/>
        <end position="274"/>
    </location>
</feature>
<name>A0A4P8XUC7_9FIRM</name>
<dbReference type="Proteomes" id="UP000301475">
    <property type="component" value="Chromosome"/>
</dbReference>
<feature type="transmembrane region" description="Helical" evidence="1">
    <location>
        <begin position="124"/>
        <end position="140"/>
    </location>
</feature>
<keyword evidence="1" id="KW-0812">Transmembrane</keyword>
<evidence type="ECO:0000256" key="1">
    <source>
        <dbReference type="SAM" id="Phobius"/>
    </source>
</evidence>
<feature type="transmembrane region" description="Helical" evidence="1">
    <location>
        <begin position="309"/>
        <end position="328"/>
    </location>
</feature>
<keyword evidence="1" id="KW-1133">Transmembrane helix</keyword>
<feature type="transmembrane region" description="Helical" evidence="1">
    <location>
        <begin position="280"/>
        <end position="297"/>
    </location>
</feature>
<feature type="transmembrane region" description="Helical" evidence="1">
    <location>
        <begin position="187"/>
        <end position="207"/>
    </location>
</feature>
<evidence type="ECO:0000313" key="3">
    <source>
        <dbReference type="Proteomes" id="UP000301475"/>
    </source>
</evidence>
<organism evidence="2 3">
    <name type="scientific">Ruminococcus bovis</name>
    <dbReference type="NCBI Taxonomy" id="2564099"/>
    <lineage>
        <taxon>Bacteria</taxon>
        <taxon>Bacillati</taxon>
        <taxon>Bacillota</taxon>
        <taxon>Clostridia</taxon>
        <taxon>Eubacteriales</taxon>
        <taxon>Oscillospiraceae</taxon>
        <taxon>Ruminococcus</taxon>
    </lineage>
</organism>
<sequence length="467" mass="53417">MPYIIFGILSLFSVSLIFNNNLWFDEAYTLSLIQHNFSKIIEILKTDMHPPFYFLSLKVFCMIFGYSIPVTKVFSVIGYVATLSLGLTIVKKHFDNTTSIIYMLTVGAVPMSLYFSVQQRSYQWCIFFVTLSFIEALLFIEKHKTHHCVIFVTASLFSAYNHLYAMLAVGIIFAFINIYAIFKDRKLLKAIIISDISMVVGYIPWIIPLLNQTKSAAGNFWLKGVEPLSLIVFASGIIVSALILAKKENRKLPIIFGIICVLSIQVIGLFITIFIRPFYIARYCNVILGIFALTVAFGTRNIKVKAKQIICICLSILSIGCVVVTGIFEYNPSMKNFFNRFDKVTSSSDTFIYSDSAFGIMSYYYPKNTHICTYYESWFSAFDNVRYINKKKINSKINSSNTVWFVKNTLTKTPKYLKKNYKLKSVDTFKCGNRQIILKNPCEFVLAGISTYVSNFNFALLWCIPRQ</sequence>
<protein>
    <submittedName>
        <fullName evidence="2">Uncharacterized protein</fullName>
    </submittedName>
</protein>
<feature type="transmembrane region" description="Helical" evidence="1">
    <location>
        <begin position="227"/>
        <end position="245"/>
    </location>
</feature>
<dbReference type="AlphaFoldDB" id="A0A4P8XUC7"/>
<dbReference type="OrthoDB" id="139918at2"/>
<keyword evidence="1" id="KW-0472">Membrane</keyword>
<proteinExistence type="predicted"/>
<reference evidence="2 3" key="1">
    <citation type="submission" date="2019-04" db="EMBL/GenBank/DDBJ databases">
        <authorList>
            <person name="Embree M."/>
            <person name="Gaffney J.R."/>
        </authorList>
    </citation>
    <scope>NUCLEOTIDE SEQUENCE [LARGE SCALE GENOMIC DNA]</scope>
    <source>
        <strain evidence="2 3">JE7A12</strain>
    </source>
</reference>
<feature type="transmembrane region" description="Helical" evidence="1">
    <location>
        <begin position="160"/>
        <end position="180"/>
    </location>
</feature>
<evidence type="ECO:0000313" key="2">
    <source>
        <dbReference type="EMBL" id="QCT06222.1"/>
    </source>
</evidence>